<evidence type="ECO:0000256" key="10">
    <source>
        <dbReference type="ARBA" id="ARBA00023268"/>
    </source>
</evidence>
<dbReference type="GO" id="GO:0009002">
    <property type="term" value="F:serine-type D-Ala-D-Ala carboxypeptidase activity"/>
    <property type="evidence" value="ECO:0007669"/>
    <property type="project" value="UniProtKB-EC"/>
</dbReference>
<dbReference type="RefSeq" id="WP_010721743.1">
    <property type="nucleotide sequence ID" value="NZ_CAKMCF010000004.1"/>
</dbReference>
<evidence type="ECO:0000256" key="15">
    <source>
        <dbReference type="SAM" id="Phobius"/>
    </source>
</evidence>
<evidence type="ECO:0000256" key="2">
    <source>
        <dbReference type="ARBA" id="ARBA00007739"/>
    </source>
</evidence>
<dbReference type="Gene3D" id="3.40.710.10">
    <property type="entry name" value="DD-peptidase/beta-lactamase superfamily"/>
    <property type="match status" value="1"/>
</dbReference>
<protein>
    <submittedName>
        <fullName evidence="18">Penicillin-binding protein</fullName>
    </submittedName>
</protein>
<sequence length="793" mass="86639">MANEQTRSSRRQKQPTPKKSVKKNSGKGSGKSSGTHKKGLFIKILLGILSFFCILFLAGVGLFWYYAKDAPELTDKKLDATVSSKLYTQDGELFEDLGAEKREKISANELPKTLEDAIVSVEDRRFYKHIGVDPIRIIGSALSNFTSGGLQGGSTLTQQLIKLSFFSTSAEDQTLKRKAQEAWMAVRLEQKKSKQEILTYYVNKVYMSNGLYGMETASEMYFGKKLSELSLPQTALLAGMPQAPSAYDPYVYPDQAKKRRDTVLYTMLQNEKISQTEYDQAVNVPVTDGLQELTQSDDNTKIVDNYVKEVINEVQEKTDKNVYTDGLEIYTNLDLDAQKKLYDIVNTDQYVSYPDDEMQVASTLIDTNTGKVKAQIGGRHIAEDVTLGNNLAVNTSRDFGSTMKPVTDYGPAFEYLKYSTGKTITDAPYNYEGTSTPVGNWDNQYMGTITLRQALYLSRNVPAVKLFNEVGSDKVASFLKNLGIEYSTIHQSNAISSNTEEQDGTKYGASSLKMAAAYAAFANGGTYYKPQYVNKIVFQDGTEETYEPDGKTAMSPETAYMITDILKDTITEGTGTNAQIAGLYQAGKTGTSNYTDDEYAKLGISSGVYPDILFAGYTPNYSISVWTGYNKKMTPVTSESSHVASDVYRELMQYVSANVTNTDWEMPSGLIRVGGELYYKDQYTARSNAITPSTTIPSSSYVQTPGSSTTETTTQSSSSTSQSESTAESSKESTTAETSEPASSTTVPSSSSEESSTPSSSAPPASSSDPATSEADAANDHTPSSSTSASGNR</sequence>
<feature type="region of interest" description="Disordered" evidence="14">
    <location>
        <begin position="1"/>
        <end position="34"/>
    </location>
</feature>
<evidence type="ECO:0000313" key="19">
    <source>
        <dbReference type="Proteomes" id="UP000224303"/>
    </source>
</evidence>
<dbReference type="GO" id="GO:0008360">
    <property type="term" value="P:regulation of cell shape"/>
    <property type="evidence" value="ECO:0007669"/>
    <property type="project" value="UniProtKB-KW"/>
</dbReference>
<dbReference type="SUPFAM" id="SSF53955">
    <property type="entry name" value="Lysozyme-like"/>
    <property type="match status" value="1"/>
</dbReference>
<dbReference type="GO" id="GO:0071555">
    <property type="term" value="P:cell wall organization"/>
    <property type="evidence" value="ECO:0007669"/>
    <property type="project" value="UniProtKB-KW"/>
</dbReference>
<keyword evidence="10" id="KW-0511">Multifunctional enzyme</keyword>
<keyword evidence="15" id="KW-0812">Transmembrane</keyword>
<comment type="caution">
    <text evidence="18">The sequence shown here is derived from an EMBL/GenBank/DDBJ whole genome shotgun (WGS) entry which is preliminary data.</text>
</comment>
<evidence type="ECO:0000256" key="4">
    <source>
        <dbReference type="ARBA" id="ARBA00022670"/>
    </source>
</evidence>
<dbReference type="InterPro" id="IPR023346">
    <property type="entry name" value="Lysozyme-like_dom_sf"/>
</dbReference>
<dbReference type="GO" id="GO:0006508">
    <property type="term" value="P:proteolysis"/>
    <property type="evidence" value="ECO:0007669"/>
    <property type="project" value="UniProtKB-KW"/>
</dbReference>
<comment type="catalytic activity">
    <reaction evidence="13">
        <text>[GlcNAc-(1-&gt;4)-Mur2Ac(oyl-L-Ala-gamma-D-Glu-L-Lys-D-Ala-D-Ala)](n)-di-trans,octa-cis-undecaprenyl diphosphate + beta-D-GlcNAc-(1-&gt;4)-Mur2Ac(oyl-L-Ala-gamma-D-Glu-L-Lys-D-Ala-D-Ala)-di-trans,octa-cis-undecaprenyl diphosphate = [GlcNAc-(1-&gt;4)-Mur2Ac(oyl-L-Ala-gamma-D-Glu-L-Lys-D-Ala-D-Ala)](n+1)-di-trans,octa-cis-undecaprenyl diphosphate + di-trans,octa-cis-undecaprenyl diphosphate + H(+)</text>
        <dbReference type="Rhea" id="RHEA:23708"/>
        <dbReference type="Rhea" id="RHEA-COMP:9602"/>
        <dbReference type="Rhea" id="RHEA-COMP:9603"/>
        <dbReference type="ChEBI" id="CHEBI:15378"/>
        <dbReference type="ChEBI" id="CHEBI:58405"/>
        <dbReference type="ChEBI" id="CHEBI:60033"/>
        <dbReference type="ChEBI" id="CHEBI:78435"/>
        <dbReference type="EC" id="2.4.99.28"/>
    </reaction>
</comment>
<evidence type="ECO:0000256" key="8">
    <source>
        <dbReference type="ARBA" id="ARBA00022960"/>
    </source>
</evidence>
<dbReference type="InterPro" id="IPR012338">
    <property type="entry name" value="Beta-lactam/transpept-like"/>
</dbReference>
<accession>A0A2G0EDB9</accession>
<evidence type="ECO:0000256" key="5">
    <source>
        <dbReference type="ARBA" id="ARBA00022676"/>
    </source>
</evidence>
<keyword evidence="3" id="KW-0121">Carboxypeptidase</keyword>
<feature type="domain" description="Glycosyl transferase family 51" evidence="17">
    <location>
        <begin position="91"/>
        <end position="267"/>
    </location>
</feature>
<keyword evidence="7" id="KW-0378">Hydrolase</keyword>
<dbReference type="EMBL" id="PCGC01000005">
    <property type="protein sequence ID" value="PHL22422.1"/>
    <property type="molecule type" value="Genomic_DNA"/>
</dbReference>
<keyword evidence="11" id="KW-0961">Cell wall biogenesis/degradation</keyword>
<dbReference type="InterPro" id="IPR001460">
    <property type="entry name" value="PCN-bd_Tpept"/>
</dbReference>
<gene>
    <name evidence="18" type="ORF">CQR37_03845</name>
</gene>
<evidence type="ECO:0000256" key="6">
    <source>
        <dbReference type="ARBA" id="ARBA00022679"/>
    </source>
</evidence>
<proteinExistence type="inferred from homology"/>
<dbReference type="FunFam" id="1.10.3810.10:FF:000001">
    <property type="entry name" value="Penicillin-binding protein 1A"/>
    <property type="match status" value="1"/>
</dbReference>
<feature type="domain" description="Penicillin-binding protein transpeptidase" evidence="16">
    <location>
        <begin position="363"/>
        <end position="653"/>
    </location>
</feature>
<evidence type="ECO:0000256" key="9">
    <source>
        <dbReference type="ARBA" id="ARBA00022984"/>
    </source>
</evidence>
<evidence type="ECO:0000259" key="17">
    <source>
        <dbReference type="Pfam" id="PF00912"/>
    </source>
</evidence>
<keyword evidence="6" id="KW-0808">Transferase</keyword>
<dbReference type="PANTHER" id="PTHR32282:SF29">
    <property type="entry name" value="PENICILLIN-BINDING PROTEIN 1A"/>
    <property type="match status" value="1"/>
</dbReference>
<dbReference type="GO" id="GO:0009252">
    <property type="term" value="P:peptidoglycan biosynthetic process"/>
    <property type="evidence" value="ECO:0007669"/>
    <property type="project" value="UniProtKB-KW"/>
</dbReference>
<keyword evidence="15" id="KW-1133">Transmembrane helix</keyword>
<dbReference type="GO" id="GO:0008955">
    <property type="term" value="F:peptidoglycan glycosyltransferase activity"/>
    <property type="evidence" value="ECO:0007669"/>
    <property type="project" value="UniProtKB-EC"/>
</dbReference>
<feature type="compositionally biased region" description="Low complexity" evidence="14">
    <location>
        <begin position="690"/>
        <end position="700"/>
    </location>
</feature>
<keyword evidence="9" id="KW-0573">Peptidoglycan synthesis</keyword>
<keyword evidence="8" id="KW-0133">Cell shape</keyword>
<reference evidence="18 19" key="1">
    <citation type="submission" date="2017-10" db="EMBL/GenBank/DDBJ databases">
        <title>Draft genomes of the Enterococcus faecium isolated from human feces before and after Helicobacter pylori eradication therapy.</title>
        <authorList>
            <person name="Prianichniikov N.A."/>
            <person name="Glushchenko O.E."/>
            <person name="Malakhova M.V."/>
        </authorList>
    </citation>
    <scope>NUCLEOTIDE SEQUENCE [LARGE SCALE GENOMIC DNA]</scope>
    <source>
        <strain evidence="18 19">Hp_5-7</strain>
    </source>
</reference>
<dbReference type="Gene3D" id="1.10.3810.10">
    <property type="entry name" value="Biosynthetic peptidoglycan transglycosylase-like"/>
    <property type="match status" value="1"/>
</dbReference>
<evidence type="ECO:0000256" key="14">
    <source>
        <dbReference type="SAM" id="MobiDB-lite"/>
    </source>
</evidence>
<feature type="compositionally biased region" description="Polar residues" evidence="14">
    <location>
        <begin position="781"/>
        <end position="793"/>
    </location>
</feature>
<dbReference type="InterPro" id="IPR001264">
    <property type="entry name" value="Glyco_trans_51"/>
</dbReference>
<evidence type="ECO:0000256" key="3">
    <source>
        <dbReference type="ARBA" id="ARBA00022645"/>
    </source>
</evidence>
<feature type="region of interest" description="Disordered" evidence="14">
    <location>
        <begin position="690"/>
        <end position="793"/>
    </location>
</feature>
<comment type="similarity">
    <text evidence="1">In the C-terminal section; belongs to the transpeptidase family.</text>
</comment>
<dbReference type="NCBIfam" id="TIGR02074">
    <property type="entry name" value="PBP_1a_fam"/>
    <property type="match status" value="1"/>
</dbReference>
<evidence type="ECO:0000256" key="12">
    <source>
        <dbReference type="ARBA" id="ARBA00034000"/>
    </source>
</evidence>
<dbReference type="Pfam" id="PF00905">
    <property type="entry name" value="Transpeptidase"/>
    <property type="match status" value="1"/>
</dbReference>
<name>A0A2G0EDB9_ENTFC</name>
<evidence type="ECO:0000256" key="7">
    <source>
        <dbReference type="ARBA" id="ARBA00022801"/>
    </source>
</evidence>
<keyword evidence="15" id="KW-0472">Membrane</keyword>
<dbReference type="AlphaFoldDB" id="A0A2G0EDB9"/>
<comment type="catalytic activity">
    <reaction evidence="12">
        <text>Preferential cleavage: (Ac)2-L-Lys-D-Ala-|-D-Ala. Also transpeptidation of peptidyl-alanyl moieties that are N-acyl substituents of D-alanine.</text>
        <dbReference type="EC" id="3.4.16.4"/>
    </reaction>
</comment>
<evidence type="ECO:0000256" key="1">
    <source>
        <dbReference type="ARBA" id="ARBA00007090"/>
    </source>
</evidence>
<dbReference type="SUPFAM" id="SSF56601">
    <property type="entry name" value="beta-lactamase/transpeptidase-like"/>
    <property type="match status" value="1"/>
</dbReference>
<evidence type="ECO:0000256" key="13">
    <source>
        <dbReference type="ARBA" id="ARBA00049902"/>
    </source>
</evidence>
<keyword evidence="5" id="KW-0328">Glycosyltransferase</keyword>
<organism evidence="18 19">
    <name type="scientific">Enterococcus faecium</name>
    <name type="common">Streptococcus faecium</name>
    <dbReference type="NCBI Taxonomy" id="1352"/>
    <lineage>
        <taxon>Bacteria</taxon>
        <taxon>Bacillati</taxon>
        <taxon>Bacillota</taxon>
        <taxon>Bacilli</taxon>
        <taxon>Lactobacillales</taxon>
        <taxon>Enterococcaceae</taxon>
        <taxon>Enterococcus</taxon>
    </lineage>
</organism>
<dbReference type="GO" id="GO:0030288">
    <property type="term" value="C:outer membrane-bounded periplasmic space"/>
    <property type="evidence" value="ECO:0007669"/>
    <property type="project" value="TreeGrafter"/>
</dbReference>
<dbReference type="GO" id="GO:0008658">
    <property type="term" value="F:penicillin binding"/>
    <property type="evidence" value="ECO:0007669"/>
    <property type="project" value="InterPro"/>
</dbReference>
<feature type="transmembrane region" description="Helical" evidence="15">
    <location>
        <begin position="40"/>
        <end position="67"/>
    </location>
</feature>
<evidence type="ECO:0000259" key="16">
    <source>
        <dbReference type="Pfam" id="PF00905"/>
    </source>
</evidence>
<dbReference type="InterPro" id="IPR036950">
    <property type="entry name" value="PBP_transglycosylase"/>
</dbReference>
<comment type="similarity">
    <text evidence="2">In the N-terminal section; belongs to the glycosyltransferase 51 family.</text>
</comment>
<dbReference type="Pfam" id="PF00912">
    <property type="entry name" value="Transgly"/>
    <property type="match status" value="1"/>
</dbReference>
<dbReference type="PANTHER" id="PTHR32282">
    <property type="entry name" value="BINDING PROTEIN TRANSPEPTIDASE, PUTATIVE-RELATED"/>
    <property type="match status" value="1"/>
</dbReference>
<feature type="compositionally biased region" description="Low complexity" evidence="14">
    <location>
        <begin position="707"/>
        <end position="776"/>
    </location>
</feature>
<dbReference type="InterPro" id="IPR050396">
    <property type="entry name" value="Glycosyltr_51/Transpeptidase"/>
</dbReference>
<keyword evidence="4" id="KW-0645">Protease</keyword>
<evidence type="ECO:0000256" key="11">
    <source>
        <dbReference type="ARBA" id="ARBA00023316"/>
    </source>
</evidence>
<evidence type="ECO:0000313" key="18">
    <source>
        <dbReference type="EMBL" id="PHL22422.1"/>
    </source>
</evidence>
<dbReference type="Proteomes" id="UP000224303">
    <property type="component" value="Unassembled WGS sequence"/>
</dbReference>